<organism evidence="3 4">
    <name type="scientific">Exophiala viscosa</name>
    <dbReference type="NCBI Taxonomy" id="2486360"/>
    <lineage>
        <taxon>Eukaryota</taxon>
        <taxon>Fungi</taxon>
        <taxon>Dikarya</taxon>
        <taxon>Ascomycota</taxon>
        <taxon>Pezizomycotina</taxon>
        <taxon>Eurotiomycetes</taxon>
        <taxon>Chaetothyriomycetidae</taxon>
        <taxon>Chaetothyriales</taxon>
        <taxon>Herpotrichiellaceae</taxon>
        <taxon>Exophiala</taxon>
    </lineage>
</organism>
<accession>A0AAN6DNJ5</accession>
<feature type="transmembrane region" description="Helical" evidence="2">
    <location>
        <begin position="170"/>
        <end position="192"/>
    </location>
</feature>
<evidence type="ECO:0000256" key="1">
    <source>
        <dbReference type="SAM" id="MobiDB-lite"/>
    </source>
</evidence>
<keyword evidence="2" id="KW-0472">Membrane</keyword>
<feature type="transmembrane region" description="Helical" evidence="2">
    <location>
        <begin position="229"/>
        <end position="251"/>
    </location>
</feature>
<evidence type="ECO:0000313" key="3">
    <source>
        <dbReference type="EMBL" id="KAI1608015.1"/>
    </source>
</evidence>
<sequence>MKPPIANVNVCLLPRDHHGYTWLQRVPCEASSKGSNAPNQDSHYHDQSEGFEWLGYMAAGSREARPTGTQRMVILNLNKFSDASAPFEVCGGIGQYQNPIITITIATLPTWRSLLALRKRRNNLVGSDATLRNGLRSPRPGGPPLAGDTHSRAYTSCPHSARSSHSRRQWASSVFIALSWLFFTLSLALATLSSMALTFQRHHVRDAFERGYKSWRGGAGTRTAGERGVVFGIVVLGCGMWLMLLVCLAFVFLSLSVASYCLAVGWISFVVSVGMMVVAVLFWVLMIQRD</sequence>
<proteinExistence type="predicted"/>
<keyword evidence="2" id="KW-0812">Transmembrane</keyword>
<evidence type="ECO:0000313" key="4">
    <source>
        <dbReference type="Proteomes" id="UP001203852"/>
    </source>
</evidence>
<evidence type="ECO:0000256" key="2">
    <source>
        <dbReference type="SAM" id="Phobius"/>
    </source>
</evidence>
<feature type="region of interest" description="Disordered" evidence="1">
    <location>
        <begin position="129"/>
        <end position="150"/>
    </location>
</feature>
<keyword evidence="2" id="KW-1133">Transmembrane helix</keyword>
<name>A0AAN6DNJ5_9EURO</name>
<feature type="transmembrane region" description="Helical" evidence="2">
    <location>
        <begin position="257"/>
        <end position="285"/>
    </location>
</feature>
<keyword evidence="4" id="KW-1185">Reference proteome</keyword>
<protein>
    <submittedName>
        <fullName evidence="3">Uncharacterized protein</fullName>
    </submittedName>
</protein>
<gene>
    <name evidence="3" type="ORF">EDD36DRAFT_423897</name>
</gene>
<dbReference type="AlphaFoldDB" id="A0AAN6DNJ5"/>
<comment type="caution">
    <text evidence="3">The sequence shown here is derived from an EMBL/GenBank/DDBJ whole genome shotgun (WGS) entry which is preliminary data.</text>
</comment>
<dbReference type="Proteomes" id="UP001203852">
    <property type="component" value="Unassembled WGS sequence"/>
</dbReference>
<dbReference type="EMBL" id="MU404365">
    <property type="protein sequence ID" value="KAI1608015.1"/>
    <property type="molecule type" value="Genomic_DNA"/>
</dbReference>
<reference evidence="3" key="1">
    <citation type="journal article" date="2022" name="bioRxiv">
        <title>Deciphering the potential niche of two novel black yeast fungi from a biological soil crust based on their genomes, phenotypes, and melanin regulation.</title>
        <authorList>
            <consortium name="DOE Joint Genome Institute"/>
            <person name="Carr E.C."/>
            <person name="Barton Q."/>
            <person name="Grambo S."/>
            <person name="Sullivan M."/>
            <person name="Renfro C.M."/>
            <person name="Kuo A."/>
            <person name="Pangilinan J."/>
            <person name="Lipzen A."/>
            <person name="Keymanesh K."/>
            <person name="Savage E."/>
            <person name="Barry K."/>
            <person name="Grigoriev I.V."/>
            <person name="Riekhof W.R."/>
            <person name="Harris S.S."/>
        </authorList>
    </citation>
    <scope>NUCLEOTIDE SEQUENCE</scope>
    <source>
        <strain evidence="3">JF 03-4F</strain>
    </source>
</reference>